<evidence type="ECO:0000256" key="5">
    <source>
        <dbReference type="ARBA" id="ARBA00022741"/>
    </source>
</evidence>
<comment type="catalytic activity">
    <reaction evidence="10">
        <text>L-threonyl-[protein] + ATP = O-phospho-L-threonyl-[protein] + ADP + H(+)</text>
        <dbReference type="Rhea" id="RHEA:46608"/>
        <dbReference type="Rhea" id="RHEA-COMP:11060"/>
        <dbReference type="Rhea" id="RHEA-COMP:11605"/>
        <dbReference type="ChEBI" id="CHEBI:15378"/>
        <dbReference type="ChEBI" id="CHEBI:30013"/>
        <dbReference type="ChEBI" id="CHEBI:30616"/>
        <dbReference type="ChEBI" id="CHEBI:61977"/>
        <dbReference type="ChEBI" id="CHEBI:456216"/>
        <dbReference type="EC" id="2.7.11.1"/>
    </reaction>
</comment>
<dbReference type="Gene3D" id="1.10.510.10">
    <property type="entry name" value="Transferase(Phosphotransferase) domain 1"/>
    <property type="match status" value="1"/>
</dbReference>
<keyword evidence="3" id="KW-0808">Transferase</keyword>
<feature type="coiled-coil region" evidence="13">
    <location>
        <begin position="586"/>
        <end position="676"/>
    </location>
</feature>
<keyword evidence="18" id="KW-1185">Reference proteome</keyword>
<feature type="non-terminal residue" evidence="17">
    <location>
        <position position="1246"/>
    </location>
</feature>
<feature type="compositionally biased region" description="Polar residues" evidence="14">
    <location>
        <begin position="819"/>
        <end position="831"/>
    </location>
</feature>
<keyword evidence="7 12" id="KW-0067">ATP-binding</keyword>
<keyword evidence="4" id="KW-0732">Signal</keyword>
<dbReference type="EMBL" id="VOFY01000016">
    <property type="protein sequence ID" value="KAA8584657.1"/>
    <property type="molecule type" value="Genomic_DNA"/>
</dbReference>
<feature type="compositionally biased region" description="Polar residues" evidence="14">
    <location>
        <begin position="453"/>
        <end position="467"/>
    </location>
</feature>
<dbReference type="Pfam" id="PF00069">
    <property type="entry name" value="Pkinase"/>
    <property type="match status" value="1"/>
</dbReference>
<protein>
    <recommendedName>
        <fullName evidence="1">non-specific serine/threonine protein kinase</fullName>
        <ecNumber evidence="1">2.7.11.1</ecNumber>
    </recommendedName>
</protein>
<evidence type="ECO:0000256" key="6">
    <source>
        <dbReference type="ARBA" id="ARBA00022777"/>
    </source>
</evidence>
<feature type="binding site" evidence="12">
    <location>
        <position position="901"/>
    </location>
    <ligand>
        <name>ATP</name>
        <dbReference type="ChEBI" id="CHEBI:30616"/>
    </ligand>
</feature>
<dbReference type="Gene3D" id="2.60.40.10">
    <property type="entry name" value="Immunoglobulins"/>
    <property type="match status" value="1"/>
</dbReference>
<feature type="region of interest" description="Disordered" evidence="14">
    <location>
        <begin position="316"/>
        <end position="415"/>
    </location>
</feature>
<keyword evidence="8" id="KW-0675">Receptor</keyword>
<feature type="domain" description="Protein kinase" evidence="16">
    <location>
        <begin position="872"/>
        <end position="1111"/>
    </location>
</feature>
<dbReference type="FunFam" id="1.10.510.10:FF:000571">
    <property type="entry name" value="Maternal embryonic leucine zipper kinase"/>
    <property type="match status" value="1"/>
</dbReference>
<dbReference type="InterPro" id="IPR000719">
    <property type="entry name" value="Prot_kinase_dom"/>
</dbReference>
<keyword evidence="15" id="KW-0812">Transmembrane</keyword>
<evidence type="ECO:0000256" key="7">
    <source>
        <dbReference type="ARBA" id="ARBA00022840"/>
    </source>
</evidence>
<dbReference type="GO" id="GO:0005737">
    <property type="term" value="C:cytoplasm"/>
    <property type="evidence" value="ECO:0007669"/>
    <property type="project" value="TreeGrafter"/>
</dbReference>
<dbReference type="SMART" id="SM00220">
    <property type="entry name" value="S_TKc"/>
    <property type="match status" value="1"/>
</dbReference>
<dbReference type="InterPro" id="IPR036116">
    <property type="entry name" value="FN3_sf"/>
</dbReference>
<evidence type="ECO:0000256" key="2">
    <source>
        <dbReference type="ARBA" id="ARBA00022527"/>
    </source>
</evidence>
<sequence>MRLIPSPCVSFPTVLPQIQPHLTSCVSANMETFRCRWNVGASKSLSQPGDLRLFYINKLPPHVSPKEWRECPHYSTDRPNECFFNENHTSVWTYYSVQLRSRDRATLYDESHFNLQDIVQPDPPVGLNWTLLNESLTGTYYDIILSWKPPQSADVELVQSTHRSIYGLQTNVNHEVRVRCKMHAGKEFGEFSDSVFVLVPSKVPGFPVVALLVFGALCLVTIMMLVIISQQEKLMVILLPPVPGPKIRGIDPELLKKGKLRELTSILGGPPDLRPELYYNDPWVEFIDLDIEELNERLTDLDTDCLVERSLSSNNSPLSMGFRDDDSGRASCCDPDFPSEPEASPFTPLIPNQTHSKDPSCPTACEPSPSLQSPATGEPGSTAPGREALYTKVSEVRSSGKVLLSPEEQTSKDTEKDIMAQKEKEKKEFQLLVVNPDHGGYTSELNAGKMSPRVSTGDTSEPCQTNGDLKYSPSHESDSTPISPLSPVYTVVEGVDRQNSLLLTPNSTPAPQLELYSLDFTFIKQKITEVSGKNNVLEVMLEDANRLMKFYLAKEKSVVEERDSLLVTVNRLQQTLQVQCNLRVENERLKNDMADLKQQNKRTAEAGEAELQRLASEMRAEAERHQRELETVMQQCRREVEAAHRKSFQQHLEELRKRLKEQERERQSELLKLQMEFGAKLARVQSIAQLSQQQQQQQHGSSLIPQSVFKRKLQFFQEEKNKEIVALRQRIKELEESQRAGSFSDSRLKKRKIYVSPLCLHCSSQLYEDAQPGEALISCYVISLSVLLSQRQGDRQLISMGTLEMPGSQYVMTNTKRHQSLNSLTDSSSTGLEDEEAGAPPRLTPLQMLTDNMCKDDTTIKDQMTGRRVGFYQVRGEIGYGTFSRVKLAYHTLTKDKVALKILDKKRLDSQSQRLLSKEISSMECLQHPNVVCLYEVVETPRRLYLVLEYAGGGDLCNQIFTMGKLSDNTSKHNNNIIHRDLKAENVLISSSGCVKVADFGFSTRLSNRNDTLDTFCGSPPYAAPELFRDECYLGPPVDVWAMGVLLFFMVTGTMPFRAETMGKLRRCILDCAYTVPPWVPGPCQRLIKGILKVVPAERYAIDQMLGCDWLLPVEFPWSLVAPEPASPQQSLLDSEREDLEEEVRSSLEELGFSTVHGWNNLPKESRSPVTGVYRILLRRAQRRRGCDSPPIVRGMVRDPRREGLRAYRGLRHTSKFSLPWPTPTCRKRQMARRGRGDICRPNNRR</sequence>
<dbReference type="PROSITE" id="PS50011">
    <property type="entry name" value="PROTEIN_KINASE_DOM"/>
    <property type="match status" value="1"/>
</dbReference>
<dbReference type="CDD" id="cd00063">
    <property type="entry name" value="FN3"/>
    <property type="match status" value="1"/>
</dbReference>
<dbReference type="GO" id="GO:0000226">
    <property type="term" value="P:microtubule cytoskeleton organization"/>
    <property type="evidence" value="ECO:0007669"/>
    <property type="project" value="TreeGrafter"/>
</dbReference>
<dbReference type="PROSITE" id="PS00107">
    <property type="entry name" value="PROTEIN_KINASE_ATP"/>
    <property type="match status" value="1"/>
</dbReference>
<evidence type="ECO:0000256" key="8">
    <source>
        <dbReference type="ARBA" id="ARBA00023170"/>
    </source>
</evidence>
<dbReference type="InterPro" id="IPR011009">
    <property type="entry name" value="Kinase-like_dom_sf"/>
</dbReference>
<evidence type="ECO:0000256" key="14">
    <source>
        <dbReference type="SAM" id="MobiDB-lite"/>
    </source>
</evidence>
<keyword evidence="2" id="KW-0723">Serine/threonine-protein kinase</keyword>
<evidence type="ECO:0000256" key="12">
    <source>
        <dbReference type="PROSITE-ProRule" id="PRU10141"/>
    </source>
</evidence>
<evidence type="ECO:0000313" key="18">
    <source>
        <dbReference type="Proteomes" id="UP000327493"/>
    </source>
</evidence>
<dbReference type="GO" id="GO:0005524">
    <property type="term" value="F:ATP binding"/>
    <property type="evidence" value="ECO:0007669"/>
    <property type="project" value="UniProtKB-UniRule"/>
</dbReference>
<dbReference type="SUPFAM" id="SSF49265">
    <property type="entry name" value="Fibronectin type III"/>
    <property type="match status" value="2"/>
</dbReference>
<dbReference type="InterPro" id="IPR017441">
    <property type="entry name" value="Protein_kinase_ATP_BS"/>
</dbReference>
<keyword evidence="15" id="KW-1133">Transmembrane helix</keyword>
<dbReference type="GO" id="GO:0035556">
    <property type="term" value="P:intracellular signal transduction"/>
    <property type="evidence" value="ECO:0007669"/>
    <property type="project" value="TreeGrafter"/>
</dbReference>
<dbReference type="GO" id="GO:0050321">
    <property type="term" value="F:tau-protein kinase activity"/>
    <property type="evidence" value="ECO:0007669"/>
    <property type="project" value="TreeGrafter"/>
</dbReference>
<dbReference type="PANTHER" id="PTHR24346">
    <property type="entry name" value="MAP/MICROTUBULE AFFINITY-REGULATING KINASE"/>
    <property type="match status" value="1"/>
</dbReference>
<evidence type="ECO:0000259" key="16">
    <source>
        <dbReference type="PROSITE" id="PS50011"/>
    </source>
</evidence>
<name>A0A5J5CSD4_9PERO</name>
<dbReference type="Pfam" id="PF12772">
    <property type="entry name" value="GHBP"/>
    <property type="match status" value="2"/>
</dbReference>
<evidence type="ECO:0000256" key="3">
    <source>
        <dbReference type="ARBA" id="ARBA00022679"/>
    </source>
</evidence>
<keyword evidence="15" id="KW-0472">Membrane</keyword>
<dbReference type="InterPro" id="IPR015152">
    <property type="entry name" value="Growth/epo_recpt_lig-bind"/>
</dbReference>
<evidence type="ECO:0000256" key="15">
    <source>
        <dbReference type="SAM" id="Phobius"/>
    </source>
</evidence>
<evidence type="ECO:0000256" key="4">
    <source>
        <dbReference type="ARBA" id="ARBA00022729"/>
    </source>
</evidence>
<dbReference type="FunFam" id="3.30.200.20:FF:000003">
    <property type="entry name" value="Non-specific serine/threonine protein kinase"/>
    <property type="match status" value="1"/>
</dbReference>
<feature type="transmembrane region" description="Helical" evidence="15">
    <location>
        <begin position="208"/>
        <end position="228"/>
    </location>
</feature>
<dbReference type="InterPro" id="IPR008271">
    <property type="entry name" value="Ser/Thr_kinase_AS"/>
</dbReference>
<evidence type="ECO:0000256" key="1">
    <source>
        <dbReference type="ARBA" id="ARBA00012513"/>
    </source>
</evidence>
<comment type="catalytic activity">
    <reaction evidence="11">
        <text>L-seryl-[protein] + ATP = O-phospho-L-seryl-[protein] + ADP + H(+)</text>
        <dbReference type="Rhea" id="RHEA:17989"/>
        <dbReference type="Rhea" id="RHEA-COMP:9863"/>
        <dbReference type="Rhea" id="RHEA-COMP:11604"/>
        <dbReference type="ChEBI" id="CHEBI:15378"/>
        <dbReference type="ChEBI" id="CHEBI:29999"/>
        <dbReference type="ChEBI" id="CHEBI:30616"/>
        <dbReference type="ChEBI" id="CHEBI:83421"/>
        <dbReference type="ChEBI" id="CHEBI:456216"/>
        <dbReference type="EC" id="2.7.11.1"/>
    </reaction>
</comment>
<dbReference type="InterPro" id="IPR013783">
    <property type="entry name" value="Ig-like_fold"/>
</dbReference>
<accession>A0A5J5CSD4</accession>
<comment type="caution">
    <text evidence="17">The sequence shown here is derived from an EMBL/GenBank/DDBJ whole genome shotgun (WGS) entry which is preliminary data.</text>
</comment>
<keyword evidence="9" id="KW-0325">Glycoprotein</keyword>
<evidence type="ECO:0000313" key="17">
    <source>
        <dbReference type="EMBL" id="KAA8584657.1"/>
    </source>
</evidence>
<dbReference type="SUPFAM" id="SSF56112">
    <property type="entry name" value="Protein kinase-like (PK-like)"/>
    <property type="match status" value="1"/>
</dbReference>
<evidence type="ECO:0000256" key="13">
    <source>
        <dbReference type="SAM" id="Coils"/>
    </source>
</evidence>
<gene>
    <name evidence="17" type="ORF">FQN60_008442</name>
</gene>
<keyword evidence="6" id="KW-0418">Kinase</keyword>
<dbReference type="EC" id="2.7.11.1" evidence="1"/>
<dbReference type="Pfam" id="PF09067">
    <property type="entry name" value="EpoR_lig-bind"/>
    <property type="match status" value="1"/>
</dbReference>
<dbReference type="InterPro" id="IPR003961">
    <property type="entry name" value="FN3_dom"/>
</dbReference>
<feature type="region of interest" description="Disordered" evidence="14">
    <location>
        <begin position="444"/>
        <end position="485"/>
    </location>
</feature>
<dbReference type="InterPro" id="IPR025871">
    <property type="entry name" value="GHBP"/>
</dbReference>
<evidence type="ECO:0000256" key="10">
    <source>
        <dbReference type="ARBA" id="ARBA00047899"/>
    </source>
</evidence>
<reference evidence="17 18" key="1">
    <citation type="submission" date="2019-08" db="EMBL/GenBank/DDBJ databases">
        <title>A chromosome-level genome assembly, high-density linkage maps, and genome scans reveal the genomic architecture of hybrid incompatibilities underlying speciation via character displacement in darters (Percidae: Etheostominae).</title>
        <authorList>
            <person name="Moran R.L."/>
            <person name="Catchen J.M."/>
            <person name="Fuller R.C."/>
        </authorList>
    </citation>
    <scope>NUCLEOTIDE SEQUENCE [LARGE SCALE GENOMIC DNA]</scope>
    <source>
        <strain evidence="17">EspeVRDwgs_2016</strain>
        <tissue evidence="17">Muscle</tissue>
    </source>
</reference>
<keyword evidence="5 12" id="KW-0547">Nucleotide-binding</keyword>
<evidence type="ECO:0000256" key="9">
    <source>
        <dbReference type="ARBA" id="ARBA00023180"/>
    </source>
</evidence>
<dbReference type="PROSITE" id="PS00108">
    <property type="entry name" value="PROTEIN_KINASE_ST"/>
    <property type="match status" value="1"/>
</dbReference>
<dbReference type="Proteomes" id="UP000327493">
    <property type="component" value="Chromosome 16"/>
</dbReference>
<dbReference type="PANTHER" id="PTHR24346:SF35">
    <property type="entry name" value="SERINE_THREONINE-PROTEIN KINASE NIM1-LIKE"/>
    <property type="match status" value="1"/>
</dbReference>
<proteinExistence type="predicted"/>
<evidence type="ECO:0000256" key="11">
    <source>
        <dbReference type="ARBA" id="ARBA00048679"/>
    </source>
</evidence>
<organism evidence="17 18">
    <name type="scientific">Etheostoma spectabile</name>
    <name type="common">orangethroat darter</name>
    <dbReference type="NCBI Taxonomy" id="54343"/>
    <lineage>
        <taxon>Eukaryota</taxon>
        <taxon>Metazoa</taxon>
        <taxon>Chordata</taxon>
        <taxon>Craniata</taxon>
        <taxon>Vertebrata</taxon>
        <taxon>Euteleostomi</taxon>
        <taxon>Actinopterygii</taxon>
        <taxon>Neopterygii</taxon>
        <taxon>Teleostei</taxon>
        <taxon>Neoteleostei</taxon>
        <taxon>Acanthomorphata</taxon>
        <taxon>Eupercaria</taxon>
        <taxon>Perciformes</taxon>
        <taxon>Percoidei</taxon>
        <taxon>Percidae</taxon>
        <taxon>Etheostomatinae</taxon>
        <taxon>Etheostoma</taxon>
    </lineage>
</organism>
<feature type="region of interest" description="Disordered" evidence="14">
    <location>
        <begin position="819"/>
        <end position="845"/>
    </location>
</feature>
<dbReference type="AlphaFoldDB" id="A0A5J5CSD4"/>
<keyword evidence="13" id="KW-0175">Coiled coil</keyword>